<dbReference type="InterPro" id="IPR011009">
    <property type="entry name" value="Kinase-like_dom_sf"/>
</dbReference>
<evidence type="ECO:0000256" key="14">
    <source>
        <dbReference type="ARBA" id="ARBA00023136"/>
    </source>
</evidence>
<keyword evidence="21" id="KW-1185">Reference proteome</keyword>
<dbReference type="Gene3D" id="2.60.120.200">
    <property type="match status" value="1"/>
</dbReference>
<dbReference type="GO" id="GO:0004672">
    <property type="term" value="F:protein kinase activity"/>
    <property type="evidence" value="ECO:0007669"/>
    <property type="project" value="InterPro"/>
</dbReference>
<keyword evidence="15" id="KW-0675">Receptor</keyword>
<keyword evidence="5" id="KW-1003">Cell membrane</keyword>
<keyword evidence="6" id="KW-0808">Transferase</keyword>
<gene>
    <name evidence="22" type="primary">LOC108983901</name>
</gene>
<feature type="domain" description="Protein kinase" evidence="20">
    <location>
        <begin position="288"/>
        <end position="566"/>
    </location>
</feature>
<feature type="transmembrane region" description="Helical" evidence="19">
    <location>
        <begin position="18"/>
        <end position="40"/>
    </location>
</feature>
<dbReference type="CDD" id="cd14066">
    <property type="entry name" value="STKc_IRAK"/>
    <property type="match status" value="1"/>
</dbReference>
<dbReference type="SUPFAM" id="SSF56112">
    <property type="entry name" value="Protein kinase-like (PK-like)"/>
    <property type="match status" value="1"/>
</dbReference>
<evidence type="ECO:0000256" key="17">
    <source>
        <dbReference type="PROSITE-ProRule" id="PRU10141"/>
    </source>
</evidence>
<evidence type="ECO:0000256" key="5">
    <source>
        <dbReference type="ARBA" id="ARBA00022475"/>
    </source>
</evidence>
<name>A0A6P9EC95_JUGRE</name>
<feature type="transmembrane region" description="Helical" evidence="19">
    <location>
        <begin position="223"/>
        <end position="246"/>
    </location>
</feature>
<feature type="region of interest" description="Disordered" evidence="18">
    <location>
        <begin position="598"/>
        <end position="634"/>
    </location>
</feature>
<reference evidence="22" key="1">
    <citation type="submission" date="2025-08" db="UniProtKB">
        <authorList>
            <consortium name="RefSeq"/>
        </authorList>
    </citation>
    <scope>IDENTIFICATION</scope>
    <source>
        <tissue evidence="22">Leaves</tissue>
    </source>
</reference>
<dbReference type="InterPro" id="IPR013320">
    <property type="entry name" value="ConA-like_dom_sf"/>
</dbReference>
<dbReference type="CDD" id="cd06899">
    <property type="entry name" value="lectin_legume_LecRK_Arcelin_ConA"/>
    <property type="match status" value="1"/>
</dbReference>
<evidence type="ECO:0000256" key="8">
    <source>
        <dbReference type="ARBA" id="ARBA00022729"/>
    </source>
</evidence>
<keyword evidence="16" id="KW-0325">Glycoprotein</keyword>
<evidence type="ECO:0000256" key="10">
    <source>
        <dbReference type="ARBA" id="ARBA00022741"/>
    </source>
</evidence>
<keyword evidence="7 19" id="KW-0812">Transmembrane</keyword>
<dbReference type="InterPro" id="IPR050528">
    <property type="entry name" value="L-type_Lectin-RKs"/>
</dbReference>
<dbReference type="AlphaFoldDB" id="A0A6P9EC95"/>
<dbReference type="Pfam" id="PF00139">
    <property type="entry name" value="Lectin_legB"/>
    <property type="match status" value="1"/>
</dbReference>
<sequence>MVGNDFKVKHFRFPKPPFIFYLSMIATFFLVIPFTSAISFNYTSFNSDDTNITYDQRAAAADNVIRLTGNQAHNQFVGRATYSRPMHLWDKVSGNLTDFTTHFSFVIDSQNRTKYGDGLVFFLDRAGSKIPESVTKGGGMGLTRDGQELNTTDNHFVAVEFDIYKNSLWDPPGLHVAATGNASAMHTIYSWDFSSSLETDDDIVTNPTGSGAPSRSKNKKLGLALGLGAGGFFLVGGLALVLLALWKKSRRDQEDDLAFAVYMDEEFQRGTGPKRFSFKELARATKNFSDEEKLGQGGFGGVYRGFLRDSNASVAIKRVSKASKQGIKEYASEVKIIGQLRHRNLVQLLGWCHERRELLLVYEFLSNGSLDSFLFKDNSLLIWELRYKIAQGLASALLYLHEEWEQCVVHRDIKSSNIMLDSDFNAKLGDFGLARFVDHDKGSRTTVLAGTMGYMAPECVTSGQTGKESDVYSFGIVALEIACGRKPVTPKAPEDQVIMLEWVWGLYGRGEVLEAADPRLLGDFNEQQMEQLMIVGLWCAHPDRNLRPSIRETIHVLNFEAPLPVLPSNIPPPVYPPRANRVNRPAETSLLYTSNVATDSEGGKSQYSSQISYNTNSSQLTTSSSTSVSLLNVG</sequence>
<dbReference type="SUPFAM" id="SSF49899">
    <property type="entry name" value="Concanavalin A-like lectins/glucanases"/>
    <property type="match status" value="1"/>
</dbReference>
<dbReference type="RefSeq" id="XP_035540412.1">
    <property type="nucleotide sequence ID" value="XM_035684519.1"/>
</dbReference>
<dbReference type="GO" id="GO:0002229">
    <property type="term" value="P:defense response to oomycetes"/>
    <property type="evidence" value="ECO:0007669"/>
    <property type="project" value="UniProtKB-ARBA"/>
</dbReference>
<feature type="compositionally biased region" description="Polar residues" evidence="18">
    <location>
        <begin position="598"/>
        <end position="611"/>
    </location>
</feature>
<dbReference type="InParanoid" id="A0A6P9EC95"/>
<evidence type="ECO:0000259" key="20">
    <source>
        <dbReference type="PROSITE" id="PS50011"/>
    </source>
</evidence>
<dbReference type="Proteomes" id="UP000235220">
    <property type="component" value="Chromosome 13"/>
</dbReference>
<keyword evidence="12 17" id="KW-0067">ATP-binding</keyword>
<evidence type="ECO:0000256" key="13">
    <source>
        <dbReference type="ARBA" id="ARBA00022989"/>
    </source>
</evidence>
<keyword evidence="10 17" id="KW-0547">Nucleotide-binding</keyword>
<dbReference type="InterPro" id="IPR001220">
    <property type="entry name" value="Legume_lectin_dom"/>
</dbReference>
<dbReference type="GO" id="GO:0005524">
    <property type="term" value="F:ATP binding"/>
    <property type="evidence" value="ECO:0007669"/>
    <property type="project" value="UniProtKB-UniRule"/>
</dbReference>
<dbReference type="Gene3D" id="1.10.510.10">
    <property type="entry name" value="Transferase(Phosphotransferase) domain 1"/>
    <property type="match status" value="1"/>
</dbReference>
<dbReference type="InterPro" id="IPR000719">
    <property type="entry name" value="Prot_kinase_dom"/>
</dbReference>
<keyword evidence="13 19" id="KW-1133">Transmembrane helix</keyword>
<evidence type="ECO:0000256" key="9">
    <source>
        <dbReference type="ARBA" id="ARBA00022734"/>
    </source>
</evidence>
<evidence type="ECO:0000256" key="3">
    <source>
        <dbReference type="ARBA" id="ARBA00008536"/>
    </source>
</evidence>
<evidence type="ECO:0000256" key="18">
    <source>
        <dbReference type="SAM" id="MobiDB-lite"/>
    </source>
</evidence>
<dbReference type="GO" id="GO:0030246">
    <property type="term" value="F:carbohydrate binding"/>
    <property type="evidence" value="ECO:0007669"/>
    <property type="project" value="UniProtKB-KW"/>
</dbReference>
<evidence type="ECO:0000313" key="22">
    <source>
        <dbReference type="RefSeq" id="XP_035540412.1"/>
    </source>
</evidence>
<evidence type="ECO:0000256" key="11">
    <source>
        <dbReference type="ARBA" id="ARBA00022777"/>
    </source>
</evidence>
<keyword evidence="14 19" id="KW-0472">Membrane</keyword>
<dbReference type="PROSITE" id="PS00108">
    <property type="entry name" value="PROTEIN_KINASE_ST"/>
    <property type="match status" value="1"/>
</dbReference>
<evidence type="ECO:0000256" key="7">
    <source>
        <dbReference type="ARBA" id="ARBA00022692"/>
    </source>
</evidence>
<comment type="subcellular location">
    <subcellularLocation>
        <location evidence="1">Cell membrane</location>
        <topology evidence="1">Single-pass type I membrane protein</topology>
    </subcellularLocation>
</comment>
<evidence type="ECO:0000256" key="16">
    <source>
        <dbReference type="ARBA" id="ARBA00023180"/>
    </source>
</evidence>
<dbReference type="PROSITE" id="PS00107">
    <property type="entry name" value="PROTEIN_KINASE_ATP"/>
    <property type="match status" value="1"/>
</dbReference>
<dbReference type="SMART" id="SM00220">
    <property type="entry name" value="S_TKc"/>
    <property type="match status" value="1"/>
</dbReference>
<keyword evidence="8" id="KW-0732">Signal</keyword>
<comment type="similarity">
    <text evidence="2">Belongs to the leguminous lectin family.</text>
</comment>
<feature type="binding site" evidence="17">
    <location>
        <position position="317"/>
    </location>
    <ligand>
        <name>ATP</name>
        <dbReference type="ChEBI" id="CHEBI:30616"/>
    </ligand>
</feature>
<dbReference type="InterPro" id="IPR008271">
    <property type="entry name" value="Ser/Thr_kinase_AS"/>
</dbReference>
<organism evidence="21 22">
    <name type="scientific">Juglans regia</name>
    <name type="common">English walnut</name>
    <dbReference type="NCBI Taxonomy" id="51240"/>
    <lineage>
        <taxon>Eukaryota</taxon>
        <taxon>Viridiplantae</taxon>
        <taxon>Streptophyta</taxon>
        <taxon>Embryophyta</taxon>
        <taxon>Tracheophyta</taxon>
        <taxon>Spermatophyta</taxon>
        <taxon>Magnoliopsida</taxon>
        <taxon>eudicotyledons</taxon>
        <taxon>Gunneridae</taxon>
        <taxon>Pentapetalae</taxon>
        <taxon>rosids</taxon>
        <taxon>fabids</taxon>
        <taxon>Fagales</taxon>
        <taxon>Juglandaceae</taxon>
        <taxon>Juglans</taxon>
    </lineage>
</organism>
<comment type="similarity">
    <text evidence="4">In the C-terminal section; belongs to the protein kinase superfamily. Ser/Thr protein kinase family.</text>
</comment>
<dbReference type="FunFam" id="3.30.200.20:FF:000168">
    <property type="entry name" value="L-type lectin-domain containing receptor kinase IX.1"/>
    <property type="match status" value="1"/>
</dbReference>
<evidence type="ECO:0000256" key="1">
    <source>
        <dbReference type="ARBA" id="ARBA00004251"/>
    </source>
</evidence>
<keyword evidence="9" id="KW-0430">Lectin</keyword>
<dbReference type="PROSITE" id="PS50011">
    <property type="entry name" value="PROTEIN_KINASE_DOM"/>
    <property type="match status" value="1"/>
</dbReference>
<dbReference type="Pfam" id="PF00069">
    <property type="entry name" value="Pkinase"/>
    <property type="match status" value="1"/>
</dbReference>
<dbReference type="OrthoDB" id="842456at2759"/>
<dbReference type="Gene3D" id="3.30.200.20">
    <property type="entry name" value="Phosphorylase Kinase, domain 1"/>
    <property type="match status" value="1"/>
</dbReference>
<evidence type="ECO:0000256" key="6">
    <source>
        <dbReference type="ARBA" id="ARBA00022679"/>
    </source>
</evidence>
<keyword evidence="11" id="KW-0418">Kinase</keyword>
<protein>
    <submittedName>
        <fullName evidence="22">L-type lectin-domain containing receptor kinase IX.1-like</fullName>
    </submittedName>
</protein>
<evidence type="ECO:0000256" key="4">
    <source>
        <dbReference type="ARBA" id="ARBA00010217"/>
    </source>
</evidence>
<evidence type="ECO:0000256" key="19">
    <source>
        <dbReference type="SAM" id="Phobius"/>
    </source>
</evidence>
<accession>A0A6P9EC95</accession>
<proteinExistence type="inferred from homology"/>
<dbReference type="PANTHER" id="PTHR27007">
    <property type="match status" value="1"/>
</dbReference>
<comment type="similarity">
    <text evidence="3">In the N-terminal section; belongs to the leguminous lectin family.</text>
</comment>
<dbReference type="KEGG" id="jre:108983901"/>
<feature type="compositionally biased region" description="Low complexity" evidence="18">
    <location>
        <begin position="612"/>
        <end position="634"/>
    </location>
</feature>
<dbReference type="GO" id="GO:0005886">
    <property type="term" value="C:plasma membrane"/>
    <property type="evidence" value="ECO:0000318"/>
    <property type="project" value="GO_Central"/>
</dbReference>
<evidence type="ECO:0000256" key="15">
    <source>
        <dbReference type="ARBA" id="ARBA00023170"/>
    </source>
</evidence>
<dbReference type="GeneID" id="108983901"/>
<evidence type="ECO:0000256" key="12">
    <source>
        <dbReference type="ARBA" id="ARBA00022840"/>
    </source>
</evidence>
<evidence type="ECO:0000313" key="21">
    <source>
        <dbReference type="Proteomes" id="UP000235220"/>
    </source>
</evidence>
<dbReference type="InterPro" id="IPR017441">
    <property type="entry name" value="Protein_kinase_ATP_BS"/>
</dbReference>
<dbReference type="FunFam" id="1.10.510.10:FF:000240">
    <property type="entry name" value="Lectin-domain containing receptor kinase A4.3"/>
    <property type="match status" value="1"/>
</dbReference>
<evidence type="ECO:0000256" key="2">
    <source>
        <dbReference type="ARBA" id="ARBA00007606"/>
    </source>
</evidence>